<dbReference type="RefSeq" id="WP_072073773.1">
    <property type="nucleotide sequence ID" value="NZ_CDMW01000001.1"/>
</dbReference>
<reference evidence="1 2" key="1">
    <citation type="submission" date="2015-01" db="EMBL/GenBank/DDBJ databases">
        <authorList>
            <person name="Pelicic Vladimir"/>
        </authorList>
    </citation>
    <scope>NUCLEOTIDE SEQUENCE [LARGE SCALE GENOMIC DNA]</scope>
    <source>
        <strain evidence="1 2">2908</strain>
    </source>
</reference>
<dbReference type="Gene3D" id="3.10.450.50">
    <property type="match status" value="1"/>
</dbReference>
<dbReference type="Proteomes" id="UP000183504">
    <property type="component" value="Unassembled WGS sequence"/>
</dbReference>
<evidence type="ECO:0000313" key="1">
    <source>
        <dbReference type="EMBL" id="CEL90075.1"/>
    </source>
</evidence>
<evidence type="ECO:0000313" key="2">
    <source>
        <dbReference type="Proteomes" id="UP000183504"/>
    </source>
</evidence>
<dbReference type="AlphaFoldDB" id="A0A0B7GMU1"/>
<proteinExistence type="predicted"/>
<organism evidence="1 2">
    <name type="scientific">Streptococcus sanguinis</name>
    <dbReference type="NCBI Taxonomy" id="1305"/>
    <lineage>
        <taxon>Bacteria</taxon>
        <taxon>Bacillati</taxon>
        <taxon>Bacillota</taxon>
        <taxon>Bacilli</taxon>
        <taxon>Lactobacillales</taxon>
        <taxon>Streptococcaceae</taxon>
        <taxon>Streptococcus</taxon>
    </lineage>
</organism>
<dbReference type="InterPro" id="IPR032710">
    <property type="entry name" value="NTF2-like_dom_sf"/>
</dbReference>
<accession>A0A0B7GMU1</accession>
<dbReference type="SUPFAM" id="SSF54427">
    <property type="entry name" value="NTF2-like"/>
    <property type="match status" value="1"/>
</dbReference>
<name>A0A0B7GMU1_STRSA</name>
<gene>
    <name evidence="1" type="ORF">SSV_0772</name>
</gene>
<sequence length="112" mass="13433">MKNLEKLFAFFEAENQRDWQTYETFLSDHVSWEFEGDTIEIIKGKADYLTKIQKVYHKNPVQFRCTYYQLSPNQNRIVTILENDFGDLSCDIFFFEKGIIVKEIEYLLKKAD</sequence>
<evidence type="ECO:0008006" key="3">
    <source>
        <dbReference type="Google" id="ProtNLM"/>
    </source>
</evidence>
<dbReference type="EMBL" id="CDMW01000001">
    <property type="protein sequence ID" value="CEL90075.1"/>
    <property type="molecule type" value="Genomic_DNA"/>
</dbReference>
<protein>
    <recommendedName>
        <fullName evidence="3">Nuclear transport factor 2 family protein</fullName>
    </recommendedName>
</protein>